<dbReference type="VEuPathDB" id="ToxoDB:cyc_04191"/>
<keyword evidence="3" id="KW-1185">Reference proteome</keyword>
<feature type="compositionally biased region" description="Low complexity" evidence="1">
    <location>
        <begin position="424"/>
        <end position="448"/>
    </location>
</feature>
<feature type="compositionally biased region" description="Low complexity" evidence="1">
    <location>
        <begin position="695"/>
        <end position="706"/>
    </location>
</feature>
<proteinExistence type="predicted"/>
<reference evidence="2 3" key="1">
    <citation type="journal article" date="2016" name="BMC Genomics">
        <title>Comparative genomics reveals Cyclospora cayetanensis possesses coccidia-like metabolism and invasion components but unique surface antigens.</title>
        <authorList>
            <person name="Liu S."/>
            <person name="Wang L."/>
            <person name="Zheng H."/>
            <person name="Xu Z."/>
            <person name="Roellig D.M."/>
            <person name="Li N."/>
            <person name="Frace M.A."/>
            <person name="Tang K."/>
            <person name="Arrowood M.J."/>
            <person name="Moss D.M."/>
            <person name="Zhang L."/>
            <person name="Feng Y."/>
            <person name="Xiao L."/>
        </authorList>
    </citation>
    <scope>NUCLEOTIDE SEQUENCE [LARGE SCALE GENOMIC DNA]</scope>
    <source>
        <strain evidence="2 3">CHN_HEN01</strain>
    </source>
</reference>
<evidence type="ECO:0000313" key="3">
    <source>
        <dbReference type="Proteomes" id="UP000095192"/>
    </source>
</evidence>
<dbReference type="EMBL" id="JROU02002196">
    <property type="protein sequence ID" value="OEH73953.1"/>
    <property type="molecule type" value="Genomic_DNA"/>
</dbReference>
<accession>A0A1D3CRX4</accession>
<dbReference type="InParanoid" id="A0A1D3CRX4"/>
<evidence type="ECO:0000313" key="2">
    <source>
        <dbReference type="EMBL" id="OEH73953.1"/>
    </source>
</evidence>
<gene>
    <name evidence="2" type="ORF">cyc_04191</name>
</gene>
<comment type="caution">
    <text evidence="2">The sequence shown here is derived from an EMBL/GenBank/DDBJ whole genome shotgun (WGS) entry which is preliminary data.</text>
</comment>
<dbReference type="AlphaFoldDB" id="A0A1D3CRX4"/>
<dbReference type="Proteomes" id="UP000095192">
    <property type="component" value="Unassembled WGS sequence"/>
</dbReference>
<feature type="region of interest" description="Disordered" evidence="1">
    <location>
        <begin position="416"/>
        <end position="460"/>
    </location>
</feature>
<sequence length="900" mass="99569">MECDGEDREGLLEEDGVPHEWANTGPLSLGAFIAPVLEATEITARTLEAMRQLFDTFKKLQVHPTESGWKPIVKVTEGFAACKAFLQALARASDLLGIRPQSRAYRNQFTKNYKALFPDYRRHYRVDVLEASQEGYSTIYVNGERYDFHATVLERGASFREAWGRTLDVLNTMQHVDLFESPFWRSELVPVLVELDSKWASFEEEYILELIQIERKARRYVMDVIYLENQLLYLDGAVASLVSQGNANQTAHLHVWQQWQSCRRQYVKKVFRLNSVANYRRKGHTGLDLSVLEASENIIKTSESDPGHVYSAVEHMAAECVTSFNDFRGHINELRQSPERVDPHLGNNHVLVSHLCRLEETWQLAHKYLRDPQRLRDLLSLIEFITAIVATEKTIHLRTASHGDLPTSGCPESYQRTLNSCRTGHQQQSGKESSESSSLSSSHPSSKSIQHHDSRFATSNSTEGDFADTLEHRVVNCDVGAFLAIPRFVCLYYLLDPIHRVHLFRPFLPSLFREDCADGVNVGDVGDNDCSSTPTTPASLPRAVQEGDRCTAAASVLSGAQFVCRLETRVRSPVALASPQVVGSKVGDGASDGPVSSPATEQTQPEGAAFPQHAEASEETWANKRQQNAQDRGEVQRATFPSAPTTSSTTQGELAPLSGTHSNSLLPLFLSGGLLDTGSATSAEGNLQTNSLGVPSAPASRSGPSSQRLSCPSLAGTERCVSRRLRVFPCHSDSDWCSTVPPPFCGVEAMGSYRCCRLVRSKVPRSLRPMVRAWQKIQQWVQTAGMEGRAEPWLCVVARLSDSGAFEPLMHSQMNSKVSGGRRYLEALFQSVESVSMAIQRSCAAEWNEFLQVLITSVTHRMQTMCHVAQCPAVSQLSTDELGGSADTAASDTFLASAKR</sequence>
<feature type="region of interest" description="Disordered" evidence="1">
    <location>
        <begin position="686"/>
        <end position="712"/>
    </location>
</feature>
<organism evidence="2 3">
    <name type="scientific">Cyclospora cayetanensis</name>
    <dbReference type="NCBI Taxonomy" id="88456"/>
    <lineage>
        <taxon>Eukaryota</taxon>
        <taxon>Sar</taxon>
        <taxon>Alveolata</taxon>
        <taxon>Apicomplexa</taxon>
        <taxon>Conoidasida</taxon>
        <taxon>Coccidia</taxon>
        <taxon>Eucoccidiorida</taxon>
        <taxon>Eimeriorina</taxon>
        <taxon>Eimeriidae</taxon>
        <taxon>Cyclospora</taxon>
    </lineage>
</organism>
<feature type="compositionally biased region" description="Low complexity" evidence="1">
    <location>
        <begin position="638"/>
        <end position="650"/>
    </location>
</feature>
<evidence type="ECO:0000256" key="1">
    <source>
        <dbReference type="SAM" id="MobiDB-lite"/>
    </source>
</evidence>
<feature type="region of interest" description="Disordered" evidence="1">
    <location>
        <begin position="582"/>
        <end position="658"/>
    </location>
</feature>
<protein>
    <submittedName>
        <fullName evidence="2">Phospho-2-dehydro-3-deoxyheptonate protein</fullName>
    </submittedName>
</protein>
<name>A0A1D3CRX4_9EIME</name>